<keyword evidence="2" id="KW-0808">Transferase</keyword>
<evidence type="ECO:0000313" key="3">
    <source>
        <dbReference type="Proteomes" id="UP000199550"/>
    </source>
</evidence>
<dbReference type="Proteomes" id="UP000199550">
    <property type="component" value="Unassembled WGS sequence"/>
</dbReference>
<dbReference type="SUPFAM" id="SSF53335">
    <property type="entry name" value="S-adenosyl-L-methionine-dependent methyltransferases"/>
    <property type="match status" value="1"/>
</dbReference>
<dbReference type="Pfam" id="PF05430">
    <property type="entry name" value="Methyltransf_30"/>
    <property type="match status" value="1"/>
</dbReference>
<gene>
    <name evidence="2" type="ORF">SAMN04488004_12138</name>
</gene>
<evidence type="ECO:0000259" key="1">
    <source>
        <dbReference type="Pfam" id="PF05430"/>
    </source>
</evidence>
<dbReference type="NCBIfam" id="NF033855">
    <property type="entry name" value="tRNA_MNMC2"/>
    <property type="match status" value="1"/>
</dbReference>
<sequence>MTGQSTDPHPLDWRETAHGTVPVSLQFDDPFYSLQGGLAETRHVFLGGNDLPARFIDGFHIAELGFGTGLNFLTTLQAFRDSGTPGRLQFTSFEAYPLDPAALQRALAPFAADLPVQVLSRVGDITGPDFDLRVVIGDATTTLPAWDGRADAWYLDGFSPAKNPGLWTPQIIAAVAAHTKAGGTAATYSAAGHVRASLTAAGFDVTRVAGFATKRHMTIARKAS</sequence>
<dbReference type="AlphaFoldDB" id="A0A1I4HZY3"/>
<dbReference type="GO" id="GO:0004808">
    <property type="term" value="F:tRNA (5-methylaminomethyl-2-thiouridylate)(34)-methyltransferase activity"/>
    <property type="evidence" value="ECO:0007669"/>
    <property type="project" value="InterPro"/>
</dbReference>
<dbReference type="PANTHER" id="PTHR39963:SF1">
    <property type="entry name" value="MNMC-LIKE METHYLTRANSFERASE DOMAIN-CONTAINING PROTEIN"/>
    <property type="match status" value="1"/>
</dbReference>
<protein>
    <submittedName>
        <fullName evidence="2">tRNA U34 5-methylaminomethyl-2-thiouridine-forming methyltransferase MnmC</fullName>
    </submittedName>
</protein>
<dbReference type="STRING" id="195913.SAMN04488004_12138"/>
<dbReference type="RefSeq" id="WP_090191018.1">
    <property type="nucleotide sequence ID" value="NZ_FOTF01000021.1"/>
</dbReference>
<name>A0A1I4HZY3_9RHOB</name>
<dbReference type="Gene3D" id="3.40.50.150">
    <property type="entry name" value="Vaccinia Virus protein VP39"/>
    <property type="match status" value="1"/>
</dbReference>
<organism evidence="2 3">
    <name type="scientific">Loktanella salsilacus</name>
    <dbReference type="NCBI Taxonomy" id="195913"/>
    <lineage>
        <taxon>Bacteria</taxon>
        <taxon>Pseudomonadati</taxon>
        <taxon>Pseudomonadota</taxon>
        <taxon>Alphaproteobacteria</taxon>
        <taxon>Rhodobacterales</taxon>
        <taxon>Roseobacteraceae</taxon>
        <taxon>Loktanella</taxon>
    </lineage>
</organism>
<dbReference type="InterPro" id="IPR047785">
    <property type="entry name" value="tRNA_MNMC2"/>
</dbReference>
<keyword evidence="3" id="KW-1185">Reference proteome</keyword>
<accession>A0A1I4HZY3</accession>
<dbReference type="EMBL" id="FOTF01000021">
    <property type="protein sequence ID" value="SFL47659.1"/>
    <property type="molecule type" value="Genomic_DNA"/>
</dbReference>
<reference evidence="2 3" key="1">
    <citation type="submission" date="2016-10" db="EMBL/GenBank/DDBJ databases">
        <authorList>
            <person name="de Groot N.N."/>
        </authorList>
    </citation>
    <scope>NUCLEOTIDE SEQUENCE [LARGE SCALE GENOMIC DNA]</scope>
    <source>
        <strain evidence="2 3">DSM 16199</strain>
    </source>
</reference>
<dbReference type="GO" id="GO:0016645">
    <property type="term" value="F:oxidoreductase activity, acting on the CH-NH group of donors"/>
    <property type="evidence" value="ECO:0007669"/>
    <property type="project" value="InterPro"/>
</dbReference>
<dbReference type="GO" id="GO:0032259">
    <property type="term" value="P:methylation"/>
    <property type="evidence" value="ECO:0007669"/>
    <property type="project" value="UniProtKB-KW"/>
</dbReference>
<proteinExistence type="predicted"/>
<dbReference type="InterPro" id="IPR008471">
    <property type="entry name" value="MnmC-like_methylTransf"/>
</dbReference>
<evidence type="ECO:0000313" key="2">
    <source>
        <dbReference type="EMBL" id="SFL47659.1"/>
    </source>
</evidence>
<dbReference type="PANTHER" id="PTHR39963">
    <property type="entry name" value="SLL0983 PROTEIN"/>
    <property type="match status" value="1"/>
</dbReference>
<feature type="domain" description="MnmC-like methyltransferase" evidence="1">
    <location>
        <begin position="126"/>
        <end position="222"/>
    </location>
</feature>
<keyword evidence="2" id="KW-0489">Methyltransferase</keyword>
<dbReference type="InterPro" id="IPR029063">
    <property type="entry name" value="SAM-dependent_MTases_sf"/>
</dbReference>
<dbReference type="OrthoDB" id="9786494at2"/>